<gene>
    <name evidence="2" type="ORF">FSB_LOCUS58730</name>
</gene>
<sequence length="150" mass="17137">MKPPKHTVDLIQLPKVPRLSVAVENIAKQVQAVQAEVKQKLEQTTTKYKTAARKHRRLKLFKEGDHVMVFLRKEGFPVGTYNKLKPKKYGPYKVLKKLNDNAYVIELPEDMEISKAFNVVDLYDYHAGEPLYPKLNSRSSSLQVEGTNVG</sequence>
<evidence type="ECO:0000259" key="1">
    <source>
        <dbReference type="Pfam" id="PF24626"/>
    </source>
</evidence>
<name>A0A2N9J225_FAGSY</name>
<organism evidence="2">
    <name type="scientific">Fagus sylvatica</name>
    <name type="common">Beechnut</name>
    <dbReference type="NCBI Taxonomy" id="28930"/>
    <lineage>
        <taxon>Eukaryota</taxon>
        <taxon>Viridiplantae</taxon>
        <taxon>Streptophyta</taxon>
        <taxon>Embryophyta</taxon>
        <taxon>Tracheophyta</taxon>
        <taxon>Spermatophyta</taxon>
        <taxon>Magnoliopsida</taxon>
        <taxon>eudicotyledons</taxon>
        <taxon>Gunneridae</taxon>
        <taxon>Pentapetalae</taxon>
        <taxon>rosids</taxon>
        <taxon>fabids</taxon>
        <taxon>Fagales</taxon>
        <taxon>Fagaceae</taxon>
        <taxon>Fagus</taxon>
    </lineage>
</organism>
<dbReference type="PANTHER" id="PTHR35046">
    <property type="entry name" value="ZINC KNUCKLE (CCHC-TYPE) FAMILY PROTEIN"/>
    <property type="match status" value="1"/>
</dbReference>
<dbReference type="EMBL" id="OIVN01006336">
    <property type="protein sequence ID" value="SPD30848.1"/>
    <property type="molecule type" value="Genomic_DNA"/>
</dbReference>
<dbReference type="Pfam" id="PF24626">
    <property type="entry name" value="SH3_Tf2-1"/>
    <property type="match status" value="1"/>
</dbReference>
<dbReference type="InterPro" id="IPR056924">
    <property type="entry name" value="SH3_Tf2-1"/>
</dbReference>
<protein>
    <recommendedName>
        <fullName evidence="1">Tf2-1-like SH3-like domain-containing protein</fullName>
    </recommendedName>
</protein>
<dbReference type="PANTHER" id="PTHR35046:SF26">
    <property type="entry name" value="RNA-DIRECTED DNA POLYMERASE"/>
    <property type="match status" value="1"/>
</dbReference>
<accession>A0A2N9J225</accession>
<dbReference type="AlphaFoldDB" id="A0A2N9J225"/>
<evidence type="ECO:0000313" key="2">
    <source>
        <dbReference type="EMBL" id="SPD30848.1"/>
    </source>
</evidence>
<reference evidence="2" key="1">
    <citation type="submission" date="2018-02" db="EMBL/GenBank/DDBJ databases">
        <authorList>
            <person name="Cohen D.B."/>
            <person name="Kent A.D."/>
        </authorList>
    </citation>
    <scope>NUCLEOTIDE SEQUENCE</scope>
</reference>
<feature type="domain" description="Tf2-1-like SH3-like" evidence="1">
    <location>
        <begin position="64"/>
        <end position="126"/>
    </location>
</feature>
<proteinExistence type="predicted"/>